<name>A0A3P3QND4_9GAMM</name>
<keyword evidence="3" id="KW-1185">Reference proteome</keyword>
<evidence type="ECO:0000313" key="2">
    <source>
        <dbReference type="EMBL" id="RRJ22741.1"/>
    </source>
</evidence>
<reference evidence="2 3" key="1">
    <citation type="submission" date="2018-11" db="EMBL/GenBank/DDBJ databases">
        <title>Draft genome analysis of Rheinheimera mesophila isolated from an industrial waste site.</title>
        <authorList>
            <person name="Yu Q."/>
            <person name="Qi Y."/>
            <person name="Zhang H."/>
            <person name="Lu Y."/>
            <person name="Pu J."/>
        </authorList>
    </citation>
    <scope>NUCLEOTIDE SEQUENCE [LARGE SCALE GENOMIC DNA]</scope>
    <source>
        <strain evidence="2 3">IITR13</strain>
    </source>
</reference>
<sequence length="184" mass="18902">MGAIANYQKRRAAERALKANVAEAKEQVSETKAPENEALALLAALLGCDVDEAIEQAKELVEKGAYIAGLTEEQLDAVQQQSGVDLGRSEAKTATDLEQSAGAVEGAADAVTGAAEQVESAAEQVGGAAADLEDTASQLAYTADDIGQATAELKEATAELKKPLAGQKSSSGKKADAQKNNSKK</sequence>
<evidence type="ECO:0000256" key="1">
    <source>
        <dbReference type="SAM" id="MobiDB-lite"/>
    </source>
</evidence>
<proteinExistence type="predicted"/>
<feature type="region of interest" description="Disordered" evidence="1">
    <location>
        <begin position="158"/>
        <end position="184"/>
    </location>
</feature>
<dbReference type="AlphaFoldDB" id="A0A3P3QND4"/>
<dbReference type="EMBL" id="RRCF01000001">
    <property type="protein sequence ID" value="RRJ22741.1"/>
    <property type="molecule type" value="Genomic_DNA"/>
</dbReference>
<evidence type="ECO:0000313" key="3">
    <source>
        <dbReference type="Proteomes" id="UP000276260"/>
    </source>
</evidence>
<comment type="caution">
    <text evidence="2">The sequence shown here is derived from an EMBL/GenBank/DDBJ whole genome shotgun (WGS) entry which is preliminary data.</text>
</comment>
<accession>A0A3P3QND4</accession>
<organism evidence="2 3">
    <name type="scientific">Rheinheimera mesophila</name>
    <dbReference type="NCBI Taxonomy" id="1547515"/>
    <lineage>
        <taxon>Bacteria</taxon>
        <taxon>Pseudomonadati</taxon>
        <taxon>Pseudomonadota</taxon>
        <taxon>Gammaproteobacteria</taxon>
        <taxon>Chromatiales</taxon>
        <taxon>Chromatiaceae</taxon>
        <taxon>Rheinheimera</taxon>
    </lineage>
</organism>
<protein>
    <submittedName>
        <fullName evidence="2">Uncharacterized protein</fullName>
    </submittedName>
</protein>
<dbReference type="Proteomes" id="UP000276260">
    <property type="component" value="Unassembled WGS sequence"/>
</dbReference>
<dbReference type="RefSeq" id="WP_046521546.1">
    <property type="nucleotide sequence ID" value="NZ_LAVS01000098.1"/>
</dbReference>
<feature type="region of interest" description="Disordered" evidence="1">
    <location>
        <begin position="81"/>
        <end position="104"/>
    </location>
</feature>
<gene>
    <name evidence="2" type="ORF">EIK76_01250</name>
</gene>